<reference evidence="1" key="2">
    <citation type="submission" date="2012-05" db="EMBL/GenBank/DDBJ databases">
        <title>Annotation of the Genome Sequence of Fusarium oxysporum HDV247.</title>
        <authorList>
            <consortium name="The Broad Institute Genomics Platform"/>
            <person name="Ma L.-J."/>
            <person name="Corby-Kistler H."/>
            <person name="Broz K."/>
            <person name="Gale L.R."/>
            <person name="Jonkers W."/>
            <person name="O'Donnell K."/>
            <person name="Ploetz R."/>
            <person name="Steinberg C."/>
            <person name="Schwartz D.C."/>
            <person name="VanEtten H."/>
            <person name="Zhou S."/>
            <person name="Young S.K."/>
            <person name="Zeng Q."/>
            <person name="Gargeya S."/>
            <person name="Fitzgerald M."/>
            <person name="Abouelleil A."/>
            <person name="Alvarado L."/>
            <person name="Chapman S.B."/>
            <person name="Gainer-Dewar J."/>
            <person name="Goldberg J."/>
            <person name="Griggs A."/>
            <person name="Gujja S."/>
            <person name="Hansen M."/>
            <person name="Howarth C."/>
            <person name="Imamovic A."/>
            <person name="Ireland A."/>
            <person name="Larimer J."/>
            <person name="McCowan C."/>
            <person name="Murphy C."/>
            <person name="Pearson M."/>
            <person name="Poon T.W."/>
            <person name="Priest M."/>
            <person name="Roberts A."/>
            <person name="Saif S."/>
            <person name="Shea T."/>
            <person name="Sykes S."/>
            <person name="Wortman J."/>
            <person name="Nusbaum C."/>
            <person name="Birren B."/>
        </authorList>
    </citation>
    <scope>NUCLEOTIDE SEQUENCE</scope>
    <source>
        <strain evidence="1">HDV247</strain>
    </source>
</reference>
<sequence>MSKPRSVIRSYEMQYVFGEVTRSGVVLQGSQRSVST</sequence>
<name>W9P2N1_FUSOX</name>
<dbReference type="Proteomes" id="UP000030751">
    <property type="component" value="Unassembled WGS sequence"/>
</dbReference>
<reference evidence="1" key="1">
    <citation type="submission" date="2011-10" db="EMBL/GenBank/DDBJ databases">
        <title>The Genome Sequence of Fusarium oxysporum HDV247.</title>
        <authorList>
            <consortium name="The Broad Institute Genome Sequencing Platform"/>
            <person name="Ma L.-J."/>
            <person name="Gale L.R."/>
            <person name="Schwartz D.C."/>
            <person name="Zhou S."/>
            <person name="Corby-Kistler H."/>
            <person name="Young S.K."/>
            <person name="Zeng Q."/>
            <person name="Gargeya S."/>
            <person name="Fitzgerald M."/>
            <person name="Haas B."/>
            <person name="Abouelleil A."/>
            <person name="Alvarado L."/>
            <person name="Arachchi H.M."/>
            <person name="Berlin A."/>
            <person name="Brown A."/>
            <person name="Chapman S.B."/>
            <person name="Chen Z."/>
            <person name="Dunbar C."/>
            <person name="Freedman E."/>
            <person name="Gearin G."/>
            <person name="Goldberg J."/>
            <person name="Griggs A."/>
            <person name="Gujja S."/>
            <person name="Heiman D."/>
            <person name="Howarth C."/>
            <person name="Larson L."/>
            <person name="Lui A."/>
            <person name="MacDonald P.J.P."/>
            <person name="Montmayeur A."/>
            <person name="Murphy C."/>
            <person name="Neiman D."/>
            <person name="Pearson M."/>
            <person name="Priest M."/>
            <person name="Roberts A."/>
            <person name="Saif S."/>
            <person name="Shea T."/>
            <person name="Shenoy N."/>
            <person name="Sisk P."/>
            <person name="Stolte C."/>
            <person name="Sykes S."/>
            <person name="Wortman J."/>
            <person name="Nusbaum C."/>
            <person name="Birren B."/>
        </authorList>
    </citation>
    <scope>NUCLEOTIDE SEQUENCE [LARGE SCALE GENOMIC DNA]</scope>
    <source>
        <strain evidence="1">HDV247</strain>
    </source>
</reference>
<protein>
    <submittedName>
        <fullName evidence="1">Uncharacterized protein</fullName>
    </submittedName>
</protein>
<dbReference type="AlphaFoldDB" id="W9P2N1"/>
<gene>
    <name evidence="1" type="ORF">FOVG_11520</name>
</gene>
<evidence type="ECO:0000313" key="1">
    <source>
        <dbReference type="EMBL" id="EXA37246.1"/>
    </source>
</evidence>
<dbReference type="EMBL" id="JH650975">
    <property type="protein sequence ID" value="EXA37246.1"/>
    <property type="molecule type" value="Genomic_DNA"/>
</dbReference>
<organism evidence="1">
    <name type="scientific">Fusarium oxysporum f. sp. pisi HDV247</name>
    <dbReference type="NCBI Taxonomy" id="1080344"/>
    <lineage>
        <taxon>Eukaryota</taxon>
        <taxon>Fungi</taxon>
        <taxon>Dikarya</taxon>
        <taxon>Ascomycota</taxon>
        <taxon>Pezizomycotina</taxon>
        <taxon>Sordariomycetes</taxon>
        <taxon>Hypocreomycetidae</taxon>
        <taxon>Hypocreales</taxon>
        <taxon>Nectriaceae</taxon>
        <taxon>Fusarium</taxon>
        <taxon>Fusarium oxysporum species complex</taxon>
    </lineage>
</organism>
<accession>W9P2N1</accession>
<proteinExistence type="predicted"/>
<dbReference type="HOGENOM" id="CLU_3359711_0_0_1"/>